<dbReference type="InterPro" id="IPR036521">
    <property type="entry name" value="SRP19-like_sf"/>
</dbReference>
<sequence length="306" mass="32078">MAHPRIEEVEDSDEGYSDPSEGDIDDFDEGDILRAVEPRSQTQQPKPTQTQTQRQPPQPSRASAAAAAAAQRVLGDGPPPSYGSFAALYPVYFDSARSRAEGRRVGRALAVANPLAREIVTACANLGLRTVFEPTKTHPKDWANPGRVRVDLASATATVHNKHHLYLLVARHLAAHPTTDDSAGLREQVRGAPPPPPRGQPYPRPAVPRGWKMGPLVPYLSPAMTGGGVSENLFQDVIKEMQGAGSPGGPSGGPAGLAGMAGMGGLGGMGAGMPDMQRAMQALSGGAEPPVPPTTTKKTRKGKGRS</sequence>
<evidence type="ECO:0000256" key="1">
    <source>
        <dbReference type="ARBA" id="ARBA00004496"/>
    </source>
</evidence>
<dbReference type="PANTHER" id="PTHR17453">
    <property type="entry name" value="SIGNAL RECOGNITION PARTICLE 19 KD PROTEIN"/>
    <property type="match status" value="1"/>
</dbReference>
<dbReference type="Proteomes" id="UP000007796">
    <property type="component" value="Unassembled WGS sequence"/>
</dbReference>
<evidence type="ECO:0000313" key="7">
    <source>
        <dbReference type="Proteomes" id="UP000007796"/>
    </source>
</evidence>
<dbReference type="SUPFAM" id="SSF69695">
    <property type="entry name" value="SRP19"/>
    <property type="match status" value="1"/>
</dbReference>
<protein>
    <submittedName>
        <fullName evidence="6">Signal recognition particle</fullName>
    </submittedName>
</protein>
<dbReference type="GO" id="GO:0005786">
    <property type="term" value="C:signal recognition particle, endoplasmic reticulum targeting"/>
    <property type="evidence" value="ECO:0007669"/>
    <property type="project" value="UniProtKB-KW"/>
</dbReference>
<dbReference type="STRING" id="655863.F0XD58"/>
<dbReference type="eggNOG" id="KOG3198">
    <property type="taxonomic scope" value="Eukaryota"/>
</dbReference>
<evidence type="ECO:0000313" key="6">
    <source>
        <dbReference type="EMBL" id="EFX04638.1"/>
    </source>
</evidence>
<keyword evidence="4" id="KW-0687">Ribonucleoprotein</keyword>
<feature type="compositionally biased region" description="Pro residues" evidence="5">
    <location>
        <begin position="192"/>
        <end position="206"/>
    </location>
</feature>
<dbReference type="InParanoid" id="F0XD58"/>
<keyword evidence="2" id="KW-0963">Cytoplasm</keyword>
<reference evidence="6 7" key="1">
    <citation type="journal article" date="2011" name="Proc. Natl. Acad. Sci. U.S.A.">
        <title>Genome and transcriptome analyses of the mountain pine beetle-fungal symbiont Grosmannia clavigera, a lodgepole pine pathogen.</title>
        <authorList>
            <person name="DiGuistini S."/>
            <person name="Wang Y."/>
            <person name="Liao N.Y."/>
            <person name="Taylor G."/>
            <person name="Tanguay P."/>
            <person name="Feau N."/>
            <person name="Henrissat B."/>
            <person name="Chan S.K."/>
            <person name="Hesse-Orce U."/>
            <person name="Alamouti S.M."/>
            <person name="Tsui C.K.M."/>
            <person name="Docking R.T."/>
            <person name="Levasseur A."/>
            <person name="Haridas S."/>
            <person name="Robertson G."/>
            <person name="Birol I."/>
            <person name="Holt R.A."/>
            <person name="Marra M.A."/>
            <person name="Hamelin R.C."/>
            <person name="Hirst M."/>
            <person name="Jones S.J.M."/>
            <person name="Bohlmann J."/>
            <person name="Breuil C."/>
        </authorList>
    </citation>
    <scope>NUCLEOTIDE SEQUENCE [LARGE SCALE GENOMIC DNA]</scope>
    <source>
        <strain evidence="7">kw1407 / UAMH 11150</strain>
    </source>
</reference>
<feature type="compositionally biased region" description="Acidic residues" evidence="5">
    <location>
        <begin position="8"/>
        <end position="30"/>
    </location>
</feature>
<dbReference type="HOGENOM" id="CLU_065433_0_0_1"/>
<name>F0XD58_GROCL</name>
<feature type="region of interest" description="Disordered" evidence="5">
    <location>
        <begin position="1"/>
        <end position="75"/>
    </location>
</feature>
<gene>
    <name evidence="6" type="ORF">CMQ_1566</name>
</gene>
<organism evidence="7">
    <name type="scientific">Grosmannia clavigera (strain kw1407 / UAMH 11150)</name>
    <name type="common">Blue stain fungus</name>
    <name type="synonym">Graphiocladiella clavigera</name>
    <dbReference type="NCBI Taxonomy" id="655863"/>
    <lineage>
        <taxon>Eukaryota</taxon>
        <taxon>Fungi</taxon>
        <taxon>Dikarya</taxon>
        <taxon>Ascomycota</taxon>
        <taxon>Pezizomycotina</taxon>
        <taxon>Sordariomycetes</taxon>
        <taxon>Sordariomycetidae</taxon>
        <taxon>Ophiostomatales</taxon>
        <taxon>Ophiostomataceae</taxon>
        <taxon>Leptographium</taxon>
    </lineage>
</organism>
<evidence type="ECO:0000256" key="3">
    <source>
        <dbReference type="ARBA" id="ARBA00023135"/>
    </source>
</evidence>
<feature type="region of interest" description="Disordered" evidence="5">
    <location>
        <begin position="268"/>
        <end position="306"/>
    </location>
</feature>
<dbReference type="PANTHER" id="PTHR17453:SF0">
    <property type="entry name" value="SIGNAL RECOGNITION PARTICLE 19 KDA PROTEIN"/>
    <property type="match status" value="1"/>
</dbReference>
<comment type="subcellular location">
    <subcellularLocation>
        <location evidence="1">Cytoplasm</location>
    </subcellularLocation>
</comment>
<evidence type="ECO:0000256" key="2">
    <source>
        <dbReference type="ARBA" id="ARBA00022490"/>
    </source>
</evidence>
<dbReference type="Gene3D" id="3.30.56.30">
    <property type="entry name" value="Signal recognition particle, SRP19-like subunit"/>
    <property type="match status" value="1"/>
</dbReference>
<feature type="compositionally biased region" description="Basic residues" evidence="5">
    <location>
        <begin position="297"/>
        <end position="306"/>
    </location>
</feature>
<dbReference type="OrthoDB" id="2190947at2759"/>
<evidence type="ECO:0000256" key="5">
    <source>
        <dbReference type="SAM" id="MobiDB-lite"/>
    </source>
</evidence>
<dbReference type="RefSeq" id="XP_014174120.1">
    <property type="nucleotide sequence ID" value="XM_014318645.1"/>
</dbReference>
<feature type="compositionally biased region" description="Low complexity" evidence="5">
    <location>
        <begin position="38"/>
        <end position="72"/>
    </location>
</feature>
<keyword evidence="7" id="KW-1185">Reference proteome</keyword>
<keyword evidence="3" id="KW-0733">Signal recognition particle</keyword>
<dbReference type="GeneID" id="25974458"/>
<accession>F0XD58</accession>
<evidence type="ECO:0000256" key="4">
    <source>
        <dbReference type="ARBA" id="ARBA00023274"/>
    </source>
</evidence>
<proteinExistence type="predicted"/>
<dbReference type="InterPro" id="IPR002778">
    <property type="entry name" value="Signal_recog_particle_SRP19"/>
</dbReference>
<dbReference type="EMBL" id="GL629765">
    <property type="protein sequence ID" value="EFX04638.1"/>
    <property type="molecule type" value="Genomic_DNA"/>
</dbReference>
<dbReference type="FunFam" id="3.30.56.30:FF:000003">
    <property type="entry name" value="Signal recognition particle SEC65 subunit"/>
    <property type="match status" value="1"/>
</dbReference>
<dbReference type="GO" id="GO:0008312">
    <property type="term" value="F:7S RNA binding"/>
    <property type="evidence" value="ECO:0007669"/>
    <property type="project" value="InterPro"/>
</dbReference>
<dbReference type="Pfam" id="PF01922">
    <property type="entry name" value="SRP19"/>
    <property type="match status" value="1"/>
</dbReference>
<dbReference type="GO" id="GO:0006617">
    <property type="term" value="P:SRP-dependent cotranslational protein targeting to membrane, signal sequence recognition"/>
    <property type="evidence" value="ECO:0007669"/>
    <property type="project" value="TreeGrafter"/>
</dbReference>
<feature type="region of interest" description="Disordered" evidence="5">
    <location>
        <begin position="179"/>
        <end position="207"/>
    </location>
</feature>
<dbReference type="AlphaFoldDB" id="F0XD58"/>